<keyword evidence="6" id="KW-1015">Disulfide bond</keyword>
<keyword evidence="5 8" id="KW-0732">Signal</keyword>
<keyword evidence="4" id="KW-0964">Secreted</keyword>
<dbReference type="AlphaFoldDB" id="A0A6P6MRC1"/>
<feature type="domain" description="Chemokine interleukin-8-like" evidence="9">
    <location>
        <begin position="27"/>
        <end position="87"/>
    </location>
</feature>
<dbReference type="CTD" id="100334296"/>
<name>A0A6P6MRC1_CARAU</name>
<dbReference type="Gene3D" id="2.40.50.40">
    <property type="match status" value="1"/>
</dbReference>
<keyword evidence="7" id="KW-0395">Inflammatory response</keyword>
<feature type="chain" id="PRO_5028115797" evidence="8">
    <location>
        <begin position="26"/>
        <end position="94"/>
    </location>
</feature>
<dbReference type="OrthoDB" id="9447832at2759"/>
<dbReference type="FunFam" id="2.40.50.40:FF:000012">
    <property type="entry name" value="C-C motif chemokine"/>
    <property type="match status" value="1"/>
</dbReference>
<evidence type="ECO:0000256" key="4">
    <source>
        <dbReference type="ARBA" id="ARBA00022525"/>
    </source>
</evidence>
<organism evidence="10 11">
    <name type="scientific">Carassius auratus</name>
    <name type="common">Goldfish</name>
    <dbReference type="NCBI Taxonomy" id="7957"/>
    <lineage>
        <taxon>Eukaryota</taxon>
        <taxon>Metazoa</taxon>
        <taxon>Chordata</taxon>
        <taxon>Craniata</taxon>
        <taxon>Vertebrata</taxon>
        <taxon>Euteleostomi</taxon>
        <taxon>Actinopterygii</taxon>
        <taxon>Neopterygii</taxon>
        <taxon>Teleostei</taxon>
        <taxon>Ostariophysi</taxon>
        <taxon>Cypriniformes</taxon>
        <taxon>Cyprinidae</taxon>
        <taxon>Cyprininae</taxon>
        <taxon>Carassius</taxon>
    </lineage>
</organism>
<keyword evidence="2" id="KW-0145">Chemotaxis</keyword>
<evidence type="ECO:0000259" key="9">
    <source>
        <dbReference type="SMART" id="SM00199"/>
    </source>
</evidence>
<dbReference type="InterPro" id="IPR039809">
    <property type="entry name" value="Chemokine_b/g/d"/>
</dbReference>
<dbReference type="GO" id="GO:0005615">
    <property type="term" value="C:extracellular space"/>
    <property type="evidence" value="ECO:0007669"/>
    <property type="project" value="UniProtKB-KW"/>
</dbReference>
<accession>A0A6P6MRC1</accession>
<reference evidence="11" key="1">
    <citation type="submission" date="2025-08" db="UniProtKB">
        <authorList>
            <consortium name="RefSeq"/>
        </authorList>
    </citation>
    <scope>IDENTIFICATION</scope>
    <source>
        <strain evidence="11">Wakin</strain>
        <tissue evidence="11">Muscle</tissue>
    </source>
</reference>
<dbReference type="GO" id="GO:0008009">
    <property type="term" value="F:chemokine activity"/>
    <property type="evidence" value="ECO:0007669"/>
    <property type="project" value="InterPro"/>
</dbReference>
<evidence type="ECO:0000256" key="3">
    <source>
        <dbReference type="ARBA" id="ARBA00022514"/>
    </source>
</evidence>
<dbReference type="GO" id="GO:0006955">
    <property type="term" value="P:immune response"/>
    <property type="evidence" value="ECO:0007669"/>
    <property type="project" value="InterPro"/>
</dbReference>
<keyword evidence="10" id="KW-1185">Reference proteome</keyword>
<dbReference type="SMART" id="SM00199">
    <property type="entry name" value="SCY"/>
    <property type="match status" value="1"/>
</dbReference>
<evidence type="ECO:0000256" key="6">
    <source>
        <dbReference type="ARBA" id="ARBA00023157"/>
    </source>
</evidence>
<comment type="subcellular location">
    <subcellularLocation>
        <location evidence="1">Secreted</location>
    </subcellularLocation>
</comment>
<dbReference type="SUPFAM" id="SSF54117">
    <property type="entry name" value="Interleukin 8-like chemokines"/>
    <property type="match status" value="1"/>
</dbReference>
<dbReference type="PANTHER" id="PTHR12015">
    <property type="entry name" value="SMALL INDUCIBLE CYTOKINE A"/>
    <property type="match status" value="1"/>
</dbReference>
<evidence type="ECO:0000256" key="7">
    <source>
        <dbReference type="ARBA" id="ARBA00023198"/>
    </source>
</evidence>
<dbReference type="GO" id="GO:0006954">
    <property type="term" value="P:inflammatory response"/>
    <property type="evidence" value="ECO:0007669"/>
    <property type="project" value="UniProtKB-KW"/>
</dbReference>
<dbReference type="Pfam" id="PF00048">
    <property type="entry name" value="IL8"/>
    <property type="match status" value="1"/>
</dbReference>
<dbReference type="RefSeq" id="XP_026098963.1">
    <property type="nucleotide sequence ID" value="XM_026243178.1"/>
</dbReference>
<evidence type="ECO:0000313" key="11">
    <source>
        <dbReference type="RefSeq" id="XP_026098963.1"/>
    </source>
</evidence>
<evidence type="ECO:0000313" key="10">
    <source>
        <dbReference type="Proteomes" id="UP000515129"/>
    </source>
</evidence>
<evidence type="ECO:0000256" key="5">
    <source>
        <dbReference type="ARBA" id="ARBA00022729"/>
    </source>
</evidence>
<dbReference type="InterPro" id="IPR001811">
    <property type="entry name" value="Chemokine_IL8-like_dom"/>
</dbReference>
<gene>
    <name evidence="11" type="primary">ccl20a.4</name>
</gene>
<protein>
    <submittedName>
        <fullName evidence="11">Monocyte chemotactic protein 1B</fullName>
    </submittedName>
</protein>
<dbReference type="KEGG" id="caua:113070020"/>
<dbReference type="InterPro" id="IPR036048">
    <property type="entry name" value="Interleukin_8-like_sf"/>
</dbReference>
<proteinExistence type="predicted"/>
<sequence>MMNRLVLTSSTLLLLLCVWVNLSQSSPVRCCTKYSSLPFPVLRLKDFTRQDATMTCNIEAVIFTTVKNRQVCANPDDLWVQRAIVHIQNTKKSS</sequence>
<evidence type="ECO:0000256" key="1">
    <source>
        <dbReference type="ARBA" id="ARBA00004613"/>
    </source>
</evidence>
<evidence type="ECO:0000256" key="8">
    <source>
        <dbReference type="SAM" id="SignalP"/>
    </source>
</evidence>
<feature type="signal peptide" evidence="8">
    <location>
        <begin position="1"/>
        <end position="25"/>
    </location>
</feature>
<dbReference type="Proteomes" id="UP000515129">
    <property type="component" value="Unplaced"/>
</dbReference>
<keyword evidence="3" id="KW-0202">Cytokine</keyword>
<evidence type="ECO:0000256" key="2">
    <source>
        <dbReference type="ARBA" id="ARBA00022500"/>
    </source>
</evidence>